<dbReference type="PANTHER" id="PTHR32089:SF112">
    <property type="entry name" value="LYSOZYME-LIKE PROTEIN-RELATED"/>
    <property type="match status" value="1"/>
</dbReference>
<dbReference type="CDD" id="cd12912">
    <property type="entry name" value="PDC2_MCP_like"/>
    <property type="match status" value="1"/>
</dbReference>
<dbReference type="EMBL" id="JAUSWN010000036">
    <property type="protein sequence ID" value="MDQ0480956.1"/>
    <property type="molecule type" value="Genomic_DNA"/>
</dbReference>
<keyword evidence="13" id="KW-1185">Reference proteome</keyword>
<gene>
    <name evidence="12" type="ORF">QOZ93_002707</name>
</gene>
<evidence type="ECO:0000256" key="1">
    <source>
        <dbReference type="ARBA" id="ARBA00004651"/>
    </source>
</evidence>
<accession>A0ABU0JXH9</accession>
<dbReference type="CDD" id="cd12914">
    <property type="entry name" value="PDC1_DGC_like"/>
    <property type="match status" value="1"/>
</dbReference>
<evidence type="ECO:0000256" key="2">
    <source>
        <dbReference type="ARBA" id="ARBA00022475"/>
    </source>
</evidence>
<evidence type="ECO:0000256" key="7">
    <source>
        <dbReference type="ARBA" id="ARBA00023224"/>
    </source>
</evidence>
<keyword evidence="6 10" id="KW-0472">Membrane</keyword>
<dbReference type="Proteomes" id="UP001224418">
    <property type="component" value="Unassembled WGS sequence"/>
</dbReference>
<evidence type="ECO:0000256" key="8">
    <source>
        <dbReference type="PROSITE-ProRule" id="PRU00284"/>
    </source>
</evidence>
<feature type="domain" description="Methyl-accepting transducer" evidence="11">
    <location>
        <begin position="386"/>
        <end position="643"/>
    </location>
</feature>
<dbReference type="InterPro" id="IPR029151">
    <property type="entry name" value="Sensor-like_sf"/>
</dbReference>
<protein>
    <submittedName>
        <fullName evidence="12">Methyl-accepting chemotaxis protein</fullName>
    </submittedName>
</protein>
<keyword evidence="2" id="KW-1003">Cell membrane</keyword>
<evidence type="ECO:0000256" key="5">
    <source>
        <dbReference type="ARBA" id="ARBA00022989"/>
    </source>
</evidence>
<proteinExistence type="predicted"/>
<reference evidence="12 13" key="1">
    <citation type="submission" date="2023-07" db="EMBL/GenBank/DDBJ databases">
        <title>Genomic Encyclopedia of Type Strains, Phase IV (KMG-IV): sequencing the most valuable type-strain genomes for metagenomic binning, comparative biology and taxonomic classification.</title>
        <authorList>
            <person name="Goeker M."/>
        </authorList>
    </citation>
    <scope>NUCLEOTIDE SEQUENCE [LARGE SCALE GENOMIC DNA]</scope>
    <source>
        <strain evidence="12 13">DSM 1400</strain>
    </source>
</reference>
<keyword evidence="5 10" id="KW-1133">Transmembrane helix</keyword>
<evidence type="ECO:0000259" key="11">
    <source>
        <dbReference type="PROSITE" id="PS50111"/>
    </source>
</evidence>
<sequence>MKLILKRNFKSIKTKMLVCLLPIVLIACIILSSLAYLNAKKNLIQTSSTLMMELAKNAAGETDLQLLANLNVVNLLAEDPDIADPKIPWSDKQRHLNINMQTQKYLLLGIADTNGKVRYTDGSIIDVSDRDFYRHPFEGKSYISQPFLSKVNNNLAVAYSAPIKENGKVIGVLIAIKSGDELSKMVNKISFLNTGTAYMLDQSGTTIAHKNQELVTKMENTIRSHSNDKEFEEVVDIEKNMISGKTGVQSYTYNNVQKFSAYTQVPSTGWSLSINVTKDDLLSGLNGLKYSCIITTLIIIFTISIFIFIFSNSISKALFLIKEHMKKISTGNLIDSMDNKYMDNKDELGDICNTMVQTQGSINDMIISVKESAVEIDDNSTNLASIAEELSALTENISTAIGEVATGSTKQASDLGNILQKLNDFSNEIGNVTVHIQDINNMSLDINDNSKKSNKDMEDLIKSLATFNENFKGFSNEIINMDTDIKTVNEITDLINNIAEQTNLLALNAAIEAARAGESGKGFAVVADEIRVLAEKSKESSNNIYNIVNNLLVKTKTIVSSTNEMNGNLKTQKETVENAINSFNNISTSVQSITPKINEISLAFENINDSNKDILDNIENISSISQEMSAASEEIAASSDELNKSSLEVANSAQELSQKTSEMMDEVSKFKVKDN</sequence>
<comment type="subcellular location">
    <subcellularLocation>
        <location evidence="1">Cell membrane</location>
        <topology evidence="1">Multi-pass membrane protein</topology>
    </subcellularLocation>
</comment>
<dbReference type="CDD" id="cd11386">
    <property type="entry name" value="MCP_signal"/>
    <property type="match status" value="1"/>
</dbReference>
<evidence type="ECO:0000256" key="4">
    <source>
        <dbReference type="ARBA" id="ARBA00022692"/>
    </source>
</evidence>
<dbReference type="Gene3D" id="3.30.450.20">
    <property type="entry name" value="PAS domain"/>
    <property type="match status" value="1"/>
</dbReference>
<feature type="region of interest" description="Disordered" evidence="9">
    <location>
        <begin position="648"/>
        <end position="675"/>
    </location>
</feature>
<dbReference type="SUPFAM" id="SSF58104">
    <property type="entry name" value="Methyl-accepting chemotaxis protein (MCP) signaling domain"/>
    <property type="match status" value="1"/>
</dbReference>
<dbReference type="Pfam" id="PF00015">
    <property type="entry name" value="MCPsignal"/>
    <property type="match status" value="1"/>
</dbReference>
<dbReference type="InterPro" id="IPR004089">
    <property type="entry name" value="MCPsignal_dom"/>
</dbReference>
<dbReference type="SUPFAM" id="SSF103190">
    <property type="entry name" value="Sensory domain-like"/>
    <property type="match status" value="1"/>
</dbReference>
<keyword evidence="4 10" id="KW-0812">Transmembrane</keyword>
<evidence type="ECO:0000313" key="12">
    <source>
        <dbReference type="EMBL" id="MDQ0480956.1"/>
    </source>
</evidence>
<evidence type="ECO:0000256" key="9">
    <source>
        <dbReference type="SAM" id="MobiDB-lite"/>
    </source>
</evidence>
<keyword evidence="7 8" id="KW-0807">Transducer</keyword>
<evidence type="ECO:0000256" key="3">
    <source>
        <dbReference type="ARBA" id="ARBA00022500"/>
    </source>
</evidence>
<organism evidence="12 13">
    <name type="scientific">Hathewaya limosa</name>
    <name type="common">Clostridium limosum</name>
    <dbReference type="NCBI Taxonomy" id="1536"/>
    <lineage>
        <taxon>Bacteria</taxon>
        <taxon>Bacillati</taxon>
        <taxon>Bacillota</taxon>
        <taxon>Clostridia</taxon>
        <taxon>Eubacteriales</taxon>
        <taxon>Clostridiaceae</taxon>
        <taxon>Hathewaya</taxon>
    </lineage>
</organism>
<dbReference type="Pfam" id="PF02743">
    <property type="entry name" value="dCache_1"/>
    <property type="match status" value="1"/>
</dbReference>
<comment type="caution">
    <text evidence="12">The sequence shown here is derived from an EMBL/GenBank/DDBJ whole genome shotgun (WGS) entry which is preliminary data.</text>
</comment>
<dbReference type="PROSITE" id="PS50111">
    <property type="entry name" value="CHEMOTAXIS_TRANSDUC_2"/>
    <property type="match status" value="1"/>
</dbReference>
<keyword evidence="3" id="KW-0145">Chemotaxis</keyword>
<evidence type="ECO:0000313" key="13">
    <source>
        <dbReference type="Proteomes" id="UP001224418"/>
    </source>
</evidence>
<feature type="compositionally biased region" description="Basic and acidic residues" evidence="9">
    <location>
        <begin position="666"/>
        <end position="675"/>
    </location>
</feature>
<feature type="compositionally biased region" description="Polar residues" evidence="9">
    <location>
        <begin position="648"/>
        <end position="661"/>
    </location>
</feature>
<evidence type="ECO:0000256" key="10">
    <source>
        <dbReference type="SAM" id="Phobius"/>
    </source>
</evidence>
<dbReference type="PROSITE" id="PS51257">
    <property type="entry name" value="PROKAR_LIPOPROTEIN"/>
    <property type="match status" value="1"/>
</dbReference>
<dbReference type="SMART" id="SM00283">
    <property type="entry name" value="MA"/>
    <property type="match status" value="1"/>
</dbReference>
<evidence type="ECO:0000256" key="6">
    <source>
        <dbReference type="ARBA" id="ARBA00023136"/>
    </source>
</evidence>
<dbReference type="RefSeq" id="WP_307357302.1">
    <property type="nucleotide sequence ID" value="NZ_BAAACJ010000048.1"/>
</dbReference>
<dbReference type="PANTHER" id="PTHR32089">
    <property type="entry name" value="METHYL-ACCEPTING CHEMOTAXIS PROTEIN MCPB"/>
    <property type="match status" value="1"/>
</dbReference>
<dbReference type="Gene3D" id="1.10.287.950">
    <property type="entry name" value="Methyl-accepting chemotaxis protein"/>
    <property type="match status" value="1"/>
</dbReference>
<name>A0ABU0JXH9_HATLI</name>
<dbReference type="InterPro" id="IPR033479">
    <property type="entry name" value="dCache_1"/>
</dbReference>
<feature type="transmembrane region" description="Helical" evidence="10">
    <location>
        <begin position="293"/>
        <end position="319"/>
    </location>
</feature>